<protein>
    <submittedName>
        <fullName evidence="2">Uncharacterized protein</fullName>
    </submittedName>
</protein>
<feature type="compositionally biased region" description="Basic and acidic residues" evidence="1">
    <location>
        <begin position="28"/>
        <end position="39"/>
    </location>
</feature>
<dbReference type="AlphaFoldDB" id="A0AAD6PZY7"/>
<name>A0AAD6PZY7_9ROSI</name>
<comment type="caution">
    <text evidence="2">The sequence shown here is derived from an EMBL/GenBank/DDBJ whole genome shotgun (WGS) entry which is preliminary data.</text>
</comment>
<dbReference type="EMBL" id="JAQIZT010000014">
    <property type="protein sequence ID" value="KAJ6972038.1"/>
    <property type="molecule type" value="Genomic_DNA"/>
</dbReference>
<proteinExistence type="predicted"/>
<sequence length="54" mass="6422">MYRNDRSCRFSSHISIFSHALGIYMSETHKNSKKTKDNENNSMQKHLSVQHHYP</sequence>
<evidence type="ECO:0000313" key="2">
    <source>
        <dbReference type="EMBL" id="KAJ6972038.1"/>
    </source>
</evidence>
<organism evidence="2 3">
    <name type="scientific">Populus alba x Populus x berolinensis</name>
    <dbReference type="NCBI Taxonomy" id="444605"/>
    <lineage>
        <taxon>Eukaryota</taxon>
        <taxon>Viridiplantae</taxon>
        <taxon>Streptophyta</taxon>
        <taxon>Embryophyta</taxon>
        <taxon>Tracheophyta</taxon>
        <taxon>Spermatophyta</taxon>
        <taxon>Magnoliopsida</taxon>
        <taxon>eudicotyledons</taxon>
        <taxon>Gunneridae</taxon>
        <taxon>Pentapetalae</taxon>
        <taxon>rosids</taxon>
        <taxon>fabids</taxon>
        <taxon>Malpighiales</taxon>
        <taxon>Salicaceae</taxon>
        <taxon>Saliceae</taxon>
        <taxon>Populus</taxon>
    </lineage>
</organism>
<feature type="region of interest" description="Disordered" evidence="1">
    <location>
        <begin position="28"/>
        <end position="54"/>
    </location>
</feature>
<accession>A0AAD6PZY7</accession>
<dbReference type="Proteomes" id="UP001164929">
    <property type="component" value="Chromosome 14"/>
</dbReference>
<keyword evidence="3" id="KW-1185">Reference proteome</keyword>
<reference evidence="2" key="1">
    <citation type="journal article" date="2023" name="Mol. Ecol. Resour.">
        <title>Chromosome-level genome assembly of a triploid poplar Populus alba 'Berolinensis'.</title>
        <authorList>
            <person name="Chen S."/>
            <person name="Yu Y."/>
            <person name="Wang X."/>
            <person name="Wang S."/>
            <person name="Zhang T."/>
            <person name="Zhou Y."/>
            <person name="He R."/>
            <person name="Meng N."/>
            <person name="Wang Y."/>
            <person name="Liu W."/>
            <person name="Liu Z."/>
            <person name="Liu J."/>
            <person name="Guo Q."/>
            <person name="Huang H."/>
            <person name="Sederoff R.R."/>
            <person name="Wang G."/>
            <person name="Qu G."/>
            <person name="Chen S."/>
        </authorList>
    </citation>
    <scope>NUCLEOTIDE SEQUENCE</scope>
    <source>
        <strain evidence="2">SC-2020</strain>
    </source>
</reference>
<gene>
    <name evidence="2" type="ORF">NC653_032568</name>
</gene>
<evidence type="ECO:0000313" key="3">
    <source>
        <dbReference type="Proteomes" id="UP001164929"/>
    </source>
</evidence>
<evidence type="ECO:0000256" key="1">
    <source>
        <dbReference type="SAM" id="MobiDB-lite"/>
    </source>
</evidence>